<evidence type="ECO:0000256" key="1">
    <source>
        <dbReference type="SAM" id="MobiDB-lite"/>
    </source>
</evidence>
<dbReference type="Proteomes" id="UP000007148">
    <property type="component" value="Unassembled WGS sequence"/>
</dbReference>
<evidence type="ECO:0000313" key="3">
    <source>
        <dbReference type="EMBL" id="CCA71126.1"/>
    </source>
</evidence>
<sequence>MRLGLADYSLEIIYIKSLNFCSISALSSPSAWTLWIPRATEHGLLFVFLIVNAMGTPRKSQTNVVAVLYRQGIVYNAMTFILFLGILLFWRYGNRLYIPLTAYSIGLILTLVTSRFFLAINAPTVSSLRYSHARTPFKQDVDPRDGAPFTYPSSTVGDWIRSRISPPGNFRQNYNRDPGNFPSNLPPPPSPTATTRTYEPSEMARTISIDEIDAASQTTREAHMVSVHWTFIRRRAWWLVGDQYHVSTENLSGTIEGERIGQGASAAEGRGTRGTRDGESRSDRFTYWV</sequence>
<organism evidence="3 4">
    <name type="scientific">Serendipita indica (strain DSM 11827)</name>
    <name type="common">Root endophyte fungus</name>
    <name type="synonym">Piriformospora indica</name>
    <dbReference type="NCBI Taxonomy" id="1109443"/>
    <lineage>
        <taxon>Eukaryota</taxon>
        <taxon>Fungi</taxon>
        <taxon>Dikarya</taxon>
        <taxon>Basidiomycota</taxon>
        <taxon>Agaricomycotina</taxon>
        <taxon>Agaricomycetes</taxon>
        <taxon>Sebacinales</taxon>
        <taxon>Serendipitaceae</taxon>
        <taxon>Serendipita</taxon>
    </lineage>
</organism>
<dbReference type="HOGENOM" id="CLU_963499_0_0_1"/>
<feature type="transmembrane region" description="Helical" evidence="2">
    <location>
        <begin position="96"/>
        <end position="120"/>
    </location>
</feature>
<dbReference type="AlphaFoldDB" id="G4TII3"/>
<protein>
    <submittedName>
        <fullName evidence="3">Uncharacterized protein</fullName>
    </submittedName>
</protein>
<dbReference type="InParanoid" id="G4TII3"/>
<keyword evidence="2" id="KW-0812">Transmembrane</keyword>
<evidence type="ECO:0000313" key="4">
    <source>
        <dbReference type="Proteomes" id="UP000007148"/>
    </source>
</evidence>
<keyword evidence="4" id="KW-1185">Reference proteome</keyword>
<feature type="region of interest" description="Disordered" evidence="1">
    <location>
        <begin position="171"/>
        <end position="199"/>
    </location>
</feature>
<feature type="region of interest" description="Disordered" evidence="1">
    <location>
        <begin position="261"/>
        <end position="282"/>
    </location>
</feature>
<dbReference type="OrthoDB" id="3251775at2759"/>
<comment type="caution">
    <text evidence="3">The sequence shown here is derived from an EMBL/GenBank/DDBJ whole genome shotgun (WGS) entry which is preliminary data.</text>
</comment>
<gene>
    <name evidence="3" type="ORF">PIIN_05061</name>
</gene>
<feature type="transmembrane region" description="Helical" evidence="2">
    <location>
        <begin position="67"/>
        <end position="90"/>
    </location>
</feature>
<accession>G4TII3</accession>
<dbReference type="EMBL" id="CAFZ01000107">
    <property type="protein sequence ID" value="CCA71126.1"/>
    <property type="molecule type" value="Genomic_DNA"/>
</dbReference>
<name>G4TII3_SERID</name>
<feature type="compositionally biased region" description="Basic and acidic residues" evidence="1">
    <location>
        <begin position="270"/>
        <end position="282"/>
    </location>
</feature>
<evidence type="ECO:0000256" key="2">
    <source>
        <dbReference type="SAM" id="Phobius"/>
    </source>
</evidence>
<keyword evidence="2" id="KW-0472">Membrane</keyword>
<reference evidence="3 4" key="1">
    <citation type="journal article" date="2011" name="PLoS Pathog.">
        <title>Endophytic Life Strategies Decoded by Genome and Transcriptome Analyses of the Mutualistic Root Symbiont Piriformospora indica.</title>
        <authorList>
            <person name="Zuccaro A."/>
            <person name="Lahrmann U."/>
            <person name="Guldener U."/>
            <person name="Langen G."/>
            <person name="Pfiffi S."/>
            <person name="Biedenkopf D."/>
            <person name="Wong P."/>
            <person name="Samans B."/>
            <person name="Grimm C."/>
            <person name="Basiewicz M."/>
            <person name="Murat C."/>
            <person name="Martin F."/>
            <person name="Kogel K.H."/>
        </authorList>
    </citation>
    <scope>NUCLEOTIDE SEQUENCE [LARGE SCALE GENOMIC DNA]</scope>
    <source>
        <strain evidence="3 4">DSM 11827</strain>
    </source>
</reference>
<keyword evidence="2" id="KW-1133">Transmembrane helix</keyword>
<proteinExistence type="predicted"/>